<name>A0ABY5SFI6_9BACL</name>
<sequence>MLLRQSLKLNAAALLGTALIWGSAAAVTPDVTEAAAIKSSYSSFHHVSVKGPAIPGLTGTKEWVPQGLALVSSRNWVIVSHYWGRSGKNHASVISIASTATNKRVKTFYLYESGSKKHTGHVGGLAASRNHLWVASGTQVYQIPLSKLASQEDFSNVVMTKYDLSHKASYASYSNGVLWVGEYMDGKDKGIMMCAAGPKGRVYGYKLNARDSLSSHPEASYIWSTPDRIQGMALTADRVVYSQSCGRYNSSKLLVYTRGEGGKLVKQLTMPPMSEGIALAGSKLYISFESGARKYASGSYPLKNLYIINTGKYTLD</sequence>
<dbReference type="Proteomes" id="UP001057877">
    <property type="component" value="Chromosome"/>
</dbReference>
<accession>A0ABY5SFI6</accession>
<dbReference type="SUPFAM" id="SSF75011">
    <property type="entry name" value="3-carboxy-cis,cis-mucoante lactonizing enzyme"/>
    <property type="match status" value="1"/>
</dbReference>
<proteinExistence type="predicted"/>
<evidence type="ECO:0008006" key="4">
    <source>
        <dbReference type="Google" id="ProtNLM"/>
    </source>
</evidence>
<feature type="signal peptide" evidence="1">
    <location>
        <begin position="1"/>
        <end position="26"/>
    </location>
</feature>
<evidence type="ECO:0000313" key="2">
    <source>
        <dbReference type="EMBL" id="UVI32752.1"/>
    </source>
</evidence>
<feature type="chain" id="PRO_5045936349" description="WD40 repeat domain-containing protein" evidence="1">
    <location>
        <begin position="27"/>
        <end position="316"/>
    </location>
</feature>
<evidence type="ECO:0000256" key="1">
    <source>
        <dbReference type="SAM" id="SignalP"/>
    </source>
</evidence>
<organism evidence="2 3">
    <name type="scientific">Paenibacillus spongiae</name>
    <dbReference type="NCBI Taxonomy" id="2909671"/>
    <lineage>
        <taxon>Bacteria</taxon>
        <taxon>Bacillati</taxon>
        <taxon>Bacillota</taxon>
        <taxon>Bacilli</taxon>
        <taxon>Bacillales</taxon>
        <taxon>Paenibacillaceae</taxon>
        <taxon>Paenibacillus</taxon>
    </lineage>
</organism>
<keyword evidence="3" id="KW-1185">Reference proteome</keyword>
<dbReference type="EMBL" id="CP091430">
    <property type="protein sequence ID" value="UVI32752.1"/>
    <property type="molecule type" value="Genomic_DNA"/>
</dbReference>
<reference evidence="2" key="1">
    <citation type="submission" date="2022-01" db="EMBL/GenBank/DDBJ databases">
        <title>Paenibacillus spongiae sp. nov., isolated from marine sponge.</title>
        <authorList>
            <person name="Li Z."/>
            <person name="Zhang M."/>
        </authorList>
    </citation>
    <scope>NUCLEOTIDE SEQUENCE</scope>
    <source>
        <strain evidence="2">PHS-Z3</strain>
    </source>
</reference>
<evidence type="ECO:0000313" key="3">
    <source>
        <dbReference type="Proteomes" id="UP001057877"/>
    </source>
</evidence>
<protein>
    <recommendedName>
        <fullName evidence="4">WD40 repeat domain-containing protein</fullName>
    </recommendedName>
</protein>
<keyword evidence="1" id="KW-0732">Signal</keyword>
<gene>
    <name evidence="2" type="ORF">L1F29_13385</name>
</gene>
<dbReference type="RefSeq" id="WP_258388802.1">
    <property type="nucleotide sequence ID" value="NZ_CP091430.1"/>
</dbReference>